<evidence type="ECO:0000259" key="1">
    <source>
        <dbReference type="Pfam" id="PF06094"/>
    </source>
</evidence>
<organism evidence="2 3">
    <name type="scientific">Novosphingobium hassiacum</name>
    <dbReference type="NCBI Taxonomy" id="173676"/>
    <lineage>
        <taxon>Bacteria</taxon>
        <taxon>Pseudomonadati</taxon>
        <taxon>Pseudomonadota</taxon>
        <taxon>Alphaproteobacteria</taxon>
        <taxon>Sphingomonadales</taxon>
        <taxon>Sphingomonadaceae</taxon>
        <taxon>Novosphingobium</taxon>
    </lineage>
</organism>
<comment type="caution">
    <text evidence="2">The sequence shown here is derived from an EMBL/GenBank/DDBJ whole genome shotgun (WGS) entry which is preliminary data.</text>
</comment>
<gene>
    <name evidence="2" type="ORF">GGQ88_002782</name>
</gene>
<proteinExistence type="predicted"/>
<dbReference type="Proteomes" id="UP000562395">
    <property type="component" value="Unassembled WGS sequence"/>
</dbReference>
<dbReference type="Gene3D" id="3.10.490.10">
    <property type="entry name" value="Gamma-glutamyl cyclotransferase-like"/>
    <property type="match status" value="1"/>
</dbReference>
<dbReference type="InterPro" id="IPR009288">
    <property type="entry name" value="AIG2-like_dom"/>
</dbReference>
<dbReference type="GO" id="GO:0016740">
    <property type="term" value="F:transferase activity"/>
    <property type="evidence" value="ECO:0007669"/>
    <property type="project" value="UniProtKB-KW"/>
</dbReference>
<reference evidence="2 3" key="1">
    <citation type="submission" date="2020-08" db="EMBL/GenBank/DDBJ databases">
        <title>Genomic Encyclopedia of Type Strains, Phase IV (KMG-IV): sequencing the most valuable type-strain genomes for metagenomic binning, comparative biology and taxonomic classification.</title>
        <authorList>
            <person name="Goeker M."/>
        </authorList>
    </citation>
    <scope>NUCLEOTIDE SEQUENCE [LARGE SCALE GENOMIC DNA]</scope>
    <source>
        <strain evidence="2 3">DSM 14552</strain>
    </source>
</reference>
<dbReference type="InterPro" id="IPR013024">
    <property type="entry name" value="GGCT-like"/>
</dbReference>
<sequence length="143" mass="16578">MRGRWFFFYGTLTQDHDNAMTRVLLPLLEGGRRAFVCGQLRAVRAPQGWYPVLCAGRGQVAGRVYRLPQRVARLLDAYEEFDPRRRSRSEYVRRSLRVRIAGKGQVRAHAYRYNRPLHTGLRIIPSGDFAAYVTRHRLKAFGS</sequence>
<name>A0A7W6EWP8_9SPHN</name>
<protein>
    <submittedName>
        <fullName evidence="2">Gamma-glutamylcyclotransferase (GGCT)/AIG2-like uncharacterized protein YtfP</fullName>
    </submittedName>
</protein>
<evidence type="ECO:0000313" key="3">
    <source>
        <dbReference type="Proteomes" id="UP000562395"/>
    </source>
</evidence>
<dbReference type="RefSeq" id="WP_183613991.1">
    <property type="nucleotide sequence ID" value="NZ_JACICY010000006.1"/>
</dbReference>
<accession>A0A7W6EWP8</accession>
<dbReference type="Pfam" id="PF06094">
    <property type="entry name" value="GGACT"/>
    <property type="match status" value="1"/>
</dbReference>
<dbReference type="SUPFAM" id="SSF110857">
    <property type="entry name" value="Gamma-glutamyl cyclotransferase-like"/>
    <property type="match status" value="1"/>
</dbReference>
<dbReference type="AlphaFoldDB" id="A0A7W6EWP8"/>
<keyword evidence="3" id="KW-1185">Reference proteome</keyword>
<dbReference type="EMBL" id="JACICY010000006">
    <property type="protein sequence ID" value="MBB3861498.1"/>
    <property type="molecule type" value="Genomic_DNA"/>
</dbReference>
<dbReference type="CDD" id="cd06661">
    <property type="entry name" value="GGCT_like"/>
    <property type="match status" value="1"/>
</dbReference>
<dbReference type="InterPro" id="IPR036568">
    <property type="entry name" value="GGCT-like_sf"/>
</dbReference>
<evidence type="ECO:0000313" key="2">
    <source>
        <dbReference type="EMBL" id="MBB3861498.1"/>
    </source>
</evidence>
<feature type="domain" description="Gamma-glutamylcyclotransferase AIG2-like" evidence="1">
    <location>
        <begin position="6"/>
        <end position="130"/>
    </location>
</feature>
<keyword evidence="2" id="KW-0808">Transferase</keyword>